<dbReference type="GO" id="GO:0005737">
    <property type="term" value="C:cytoplasm"/>
    <property type="evidence" value="ECO:0007669"/>
    <property type="project" value="TreeGrafter"/>
</dbReference>
<evidence type="ECO:0000256" key="1">
    <source>
        <dbReference type="ARBA" id="ARBA00011047"/>
    </source>
</evidence>
<feature type="compositionally biased region" description="Basic and acidic residues" evidence="2">
    <location>
        <begin position="110"/>
        <end position="129"/>
    </location>
</feature>
<evidence type="ECO:0008006" key="4">
    <source>
        <dbReference type="Google" id="ProtNLM"/>
    </source>
</evidence>
<protein>
    <recommendedName>
        <fullName evidence="4">Cell division cycle protein 123 homolog</fullName>
    </recommendedName>
</protein>
<organism evidence="3">
    <name type="scientific">Picocystis salinarum</name>
    <dbReference type="NCBI Taxonomy" id="88271"/>
    <lineage>
        <taxon>Eukaryota</taxon>
        <taxon>Viridiplantae</taxon>
        <taxon>Chlorophyta</taxon>
        <taxon>Picocystophyceae</taxon>
        <taxon>Picocystales</taxon>
        <taxon>Picocystaceae</taxon>
        <taxon>Picocystis</taxon>
    </lineage>
</organism>
<evidence type="ECO:0000256" key="2">
    <source>
        <dbReference type="SAM" id="MobiDB-lite"/>
    </source>
</evidence>
<gene>
    <name evidence="3" type="ORF">PSAL00342_LOCUS742</name>
</gene>
<dbReference type="PANTHER" id="PTHR15323:SF6">
    <property type="entry name" value="CELL DIVISION CYCLE PROTEIN 123 HOMOLOG"/>
    <property type="match status" value="1"/>
</dbReference>
<accession>A0A7S3XC99</accession>
<dbReference type="Pfam" id="PF07065">
    <property type="entry name" value="D123"/>
    <property type="match status" value="1"/>
</dbReference>
<proteinExistence type="inferred from homology"/>
<name>A0A7S3XC99_9CHLO</name>
<dbReference type="AlphaFoldDB" id="A0A7S3XC99"/>
<dbReference type="PANTHER" id="PTHR15323">
    <property type="entry name" value="D123 PROTEIN"/>
    <property type="match status" value="1"/>
</dbReference>
<feature type="region of interest" description="Disordered" evidence="2">
    <location>
        <begin position="92"/>
        <end position="160"/>
    </location>
</feature>
<dbReference type="InterPro" id="IPR009772">
    <property type="entry name" value="CDC123"/>
</dbReference>
<comment type="similarity">
    <text evidence="1">Belongs to the CDC123 family.</text>
</comment>
<reference evidence="3" key="1">
    <citation type="submission" date="2021-01" db="EMBL/GenBank/DDBJ databases">
        <authorList>
            <person name="Corre E."/>
            <person name="Pelletier E."/>
            <person name="Niang G."/>
            <person name="Scheremetjew M."/>
            <person name="Finn R."/>
            <person name="Kale V."/>
            <person name="Holt S."/>
            <person name="Cochrane G."/>
            <person name="Meng A."/>
            <person name="Brown T."/>
            <person name="Cohen L."/>
        </authorList>
    </citation>
    <scope>NUCLEOTIDE SEQUENCE</scope>
    <source>
        <strain evidence="3">CCMP1897</strain>
    </source>
</reference>
<dbReference type="EMBL" id="HBIS01000857">
    <property type="protein sequence ID" value="CAE0606926.1"/>
    <property type="molecule type" value="Transcribed_RNA"/>
</dbReference>
<sequence length="405" mass="45963">MSCSTSWNPPISSNVLSEGRTGATSLWIGGIGIVKARRMDADEILHCDYVQWSQVFLEHIWPAVCLELPDAFVEYLKEDGVHVCGDSKALPVRQQGDGWTTSEDDEEEKSDGRSTFESWKRSKDQHPDVTRYTGGQMSEHHSTVSADLPKQQPVADQTRTNAEIQQLAEQVDQAILSLGGSVHPRLNWSCPSDAIWVTTTGSLRCMNADEVFLLLKCSSRIAYDLGEWKEVCFNGTTQYNLVEKEPKLQLILRKWKDVRQHMEFRAFVKNNEIVGICQRDPTVCHNYKKEDVTRMESRIDRFFETHVRGKFPSSNFVLDLYVEQKEKVHIVDFNTFGGTTQALLFTWEELAHGPCKERMRVVNDADLIQPSPKVCTGVPLDLVDTSHGSALLDFLQRVQVEQAEL</sequence>
<evidence type="ECO:0000313" key="3">
    <source>
        <dbReference type="EMBL" id="CAE0606926.1"/>
    </source>
</evidence>